<dbReference type="InterPro" id="IPR036640">
    <property type="entry name" value="ABC1_TM_sf"/>
</dbReference>
<dbReference type="InterPro" id="IPR017871">
    <property type="entry name" value="ABC_transporter-like_CS"/>
</dbReference>
<keyword evidence="6 7" id="KW-0472">Membrane</keyword>
<dbReference type="InterPro" id="IPR039421">
    <property type="entry name" value="Type_1_exporter"/>
</dbReference>
<keyword evidence="5 7" id="KW-1133">Transmembrane helix</keyword>
<evidence type="ECO:0000256" key="5">
    <source>
        <dbReference type="ARBA" id="ARBA00022989"/>
    </source>
</evidence>
<dbReference type="PROSITE" id="PS50893">
    <property type="entry name" value="ABC_TRANSPORTER_2"/>
    <property type="match status" value="1"/>
</dbReference>
<dbReference type="AlphaFoldDB" id="A0A1I1ZDT1"/>
<dbReference type="Proteomes" id="UP000199645">
    <property type="component" value="Unassembled WGS sequence"/>
</dbReference>
<evidence type="ECO:0000259" key="8">
    <source>
        <dbReference type="PROSITE" id="PS50893"/>
    </source>
</evidence>
<dbReference type="InterPro" id="IPR011527">
    <property type="entry name" value="ABC1_TM_dom"/>
</dbReference>
<keyword evidence="4 10" id="KW-0067">ATP-binding</keyword>
<keyword evidence="3" id="KW-0547">Nucleotide-binding</keyword>
<dbReference type="Pfam" id="PF00664">
    <property type="entry name" value="ABC_membrane"/>
    <property type="match status" value="1"/>
</dbReference>
<dbReference type="PANTHER" id="PTHR24221:SF654">
    <property type="entry name" value="ATP-BINDING CASSETTE SUB-FAMILY B MEMBER 6"/>
    <property type="match status" value="1"/>
</dbReference>
<dbReference type="SUPFAM" id="SSF90123">
    <property type="entry name" value="ABC transporter transmembrane region"/>
    <property type="match status" value="1"/>
</dbReference>
<dbReference type="PROSITE" id="PS00211">
    <property type="entry name" value="ABC_TRANSPORTER_1"/>
    <property type="match status" value="1"/>
</dbReference>
<evidence type="ECO:0000256" key="2">
    <source>
        <dbReference type="ARBA" id="ARBA00022692"/>
    </source>
</evidence>
<feature type="transmembrane region" description="Helical" evidence="7">
    <location>
        <begin position="246"/>
        <end position="269"/>
    </location>
</feature>
<keyword evidence="2 7" id="KW-0812">Transmembrane</keyword>
<dbReference type="Gene3D" id="3.40.50.300">
    <property type="entry name" value="P-loop containing nucleotide triphosphate hydrolases"/>
    <property type="match status" value="1"/>
</dbReference>
<dbReference type="GO" id="GO:0140359">
    <property type="term" value="F:ABC-type transporter activity"/>
    <property type="evidence" value="ECO:0007669"/>
    <property type="project" value="InterPro"/>
</dbReference>
<evidence type="ECO:0000256" key="1">
    <source>
        <dbReference type="ARBA" id="ARBA00004651"/>
    </source>
</evidence>
<dbReference type="InterPro" id="IPR003439">
    <property type="entry name" value="ABC_transporter-like_ATP-bd"/>
</dbReference>
<dbReference type="EMBL" id="FONV01000001">
    <property type="protein sequence ID" value="SFE29867.1"/>
    <property type="molecule type" value="Genomic_DNA"/>
</dbReference>
<dbReference type="PANTHER" id="PTHR24221">
    <property type="entry name" value="ATP-BINDING CASSETTE SUB-FAMILY B"/>
    <property type="match status" value="1"/>
</dbReference>
<dbReference type="InterPro" id="IPR003593">
    <property type="entry name" value="AAA+_ATPase"/>
</dbReference>
<feature type="transmembrane region" description="Helical" evidence="7">
    <location>
        <begin position="69"/>
        <end position="99"/>
    </location>
</feature>
<dbReference type="SMART" id="SM00382">
    <property type="entry name" value="AAA"/>
    <property type="match status" value="1"/>
</dbReference>
<evidence type="ECO:0000256" key="6">
    <source>
        <dbReference type="ARBA" id="ARBA00023136"/>
    </source>
</evidence>
<evidence type="ECO:0000313" key="11">
    <source>
        <dbReference type="Proteomes" id="UP000199645"/>
    </source>
</evidence>
<evidence type="ECO:0000256" key="7">
    <source>
        <dbReference type="SAM" id="Phobius"/>
    </source>
</evidence>
<dbReference type="STRING" id="35752.SAMN05421541_10149"/>
<feature type="transmembrane region" description="Helical" evidence="7">
    <location>
        <begin position="134"/>
        <end position="154"/>
    </location>
</feature>
<dbReference type="GO" id="GO:0034040">
    <property type="term" value="F:ATPase-coupled lipid transmembrane transporter activity"/>
    <property type="evidence" value="ECO:0007669"/>
    <property type="project" value="TreeGrafter"/>
</dbReference>
<feature type="transmembrane region" description="Helical" evidence="7">
    <location>
        <begin position="160"/>
        <end position="177"/>
    </location>
</feature>
<comment type="subcellular location">
    <subcellularLocation>
        <location evidence="1">Cell membrane</location>
        <topology evidence="1">Multi-pass membrane protein</topology>
    </subcellularLocation>
</comment>
<dbReference type="GO" id="GO:0016887">
    <property type="term" value="F:ATP hydrolysis activity"/>
    <property type="evidence" value="ECO:0007669"/>
    <property type="project" value="InterPro"/>
</dbReference>
<keyword evidence="11" id="KW-1185">Reference proteome</keyword>
<evidence type="ECO:0000259" key="9">
    <source>
        <dbReference type="PROSITE" id="PS50929"/>
    </source>
</evidence>
<protein>
    <submittedName>
        <fullName evidence="10">ATP-binding cassette, subfamily B</fullName>
    </submittedName>
</protein>
<dbReference type="Pfam" id="PF00005">
    <property type="entry name" value="ABC_tran"/>
    <property type="match status" value="1"/>
</dbReference>
<feature type="domain" description="ABC transporter" evidence="8">
    <location>
        <begin position="335"/>
        <end position="567"/>
    </location>
</feature>
<dbReference type="GO" id="GO:0005524">
    <property type="term" value="F:ATP binding"/>
    <property type="evidence" value="ECO:0007669"/>
    <property type="project" value="UniProtKB-KW"/>
</dbReference>
<evidence type="ECO:0000256" key="4">
    <source>
        <dbReference type="ARBA" id="ARBA00022840"/>
    </source>
</evidence>
<sequence length="582" mass="60387">MPADPTRPRLIRAVAARTPGRLSLLALMLLLRLALGLAAPALLAAALHDLTAGPGRPDQLDRLGGPVAALAWTVAVLAATELIMGMLSATMVASSAVWLQTRVVGHLLRLGDRMPLAPGEATARVAQGTSTASLPYTFIAVCTGLLGSVIALIVLWTIDIYAGLVFSLALPVGVVTARRFMRGMTSAQSTYLSIQSGIADTLVGALAGARTVRASGTVRTEIDRVLAPLPALNSAGSALWRRQRRVVWQLALLVPLVQVLTLAVAGLGITAGRIAPTDLIAVWGYLALASGALSQIDALAEIAHVRAGTARLADMISTPAPAGGAGVLPAGPGAVSWQGVTIDRPGTDSVLDGLDLELRPGVATAFVGPSGAGKSLAAALVGRLIDPDAGRVLLDGVAVTEVPLPDLRRAVTYAFDRPTLIGTTVHDAIRFGRDDLTSADVLAAARAARADTFIRRLPQGYDTPLAQAPLSGGESQRLGLARALVRPARVYVLDDATSGLDTVTEDEVGRAITTLLAGRTRVVVAHRAATAAACDHVVWFDRGRVRAAGRHSDLWLDPGYRDLFADTAGRPALGTMPEVTHG</sequence>
<dbReference type="InterPro" id="IPR027417">
    <property type="entry name" value="P-loop_NTPase"/>
</dbReference>
<proteinExistence type="predicted"/>
<feature type="domain" description="ABC transmembrane type-1" evidence="9">
    <location>
        <begin position="24"/>
        <end position="296"/>
    </location>
</feature>
<dbReference type="RefSeq" id="WP_177319519.1">
    <property type="nucleotide sequence ID" value="NZ_BOMT01000014.1"/>
</dbReference>
<dbReference type="PROSITE" id="PS50929">
    <property type="entry name" value="ABC_TM1F"/>
    <property type="match status" value="1"/>
</dbReference>
<reference evidence="10 11" key="1">
    <citation type="submission" date="2016-10" db="EMBL/GenBank/DDBJ databases">
        <authorList>
            <person name="de Groot N.N."/>
        </authorList>
    </citation>
    <scope>NUCLEOTIDE SEQUENCE [LARGE SCALE GENOMIC DNA]</scope>
    <source>
        <strain evidence="10 11">DSM 43019</strain>
    </source>
</reference>
<evidence type="ECO:0000256" key="3">
    <source>
        <dbReference type="ARBA" id="ARBA00022741"/>
    </source>
</evidence>
<evidence type="ECO:0000313" key="10">
    <source>
        <dbReference type="EMBL" id="SFE29867.1"/>
    </source>
</evidence>
<dbReference type="SUPFAM" id="SSF52540">
    <property type="entry name" value="P-loop containing nucleoside triphosphate hydrolases"/>
    <property type="match status" value="1"/>
</dbReference>
<gene>
    <name evidence="10" type="ORF">SAMN05421541_10149</name>
</gene>
<accession>A0A1I1ZDT1</accession>
<organism evidence="10 11">
    <name type="scientific">Actinoplanes philippinensis</name>
    <dbReference type="NCBI Taxonomy" id="35752"/>
    <lineage>
        <taxon>Bacteria</taxon>
        <taxon>Bacillati</taxon>
        <taxon>Actinomycetota</taxon>
        <taxon>Actinomycetes</taxon>
        <taxon>Micromonosporales</taxon>
        <taxon>Micromonosporaceae</taxon>
        <taxon>Actinoplanes</taxon>
    </lineage>
</organism>
<name>A0A1I1ZDT1_9ACTN</name>
<dbReference type="GO" id="GO:0005886">
    <property type="term" value="C:plasma membrane"/>
    <property type="evidence" value="ECO:0007669"/>
    <property type="project" value="UniProtKB-SubCell"/>
</dbReference>
<dbReference type="Gene3D" id="1.20.1560.10">
    <property type="entry name" value="ABC transporter type 1, transmembrane domain"/>
    <property type="match status" value="1"/>
</dbReference>